<evidence type="ECO:0000256" key="4">
    <source>
        <dbReference type="ARBA" id="ARBA00022679"/>
    </source>
</evidence>
<dbReference type="Pfam" id="PF02434">
    <property type="entry name" value="Fringe"/>
    <property type="match status" value="1"/>
</dbReference>
<gene>
    <name evidence="12" type="ORF">FSP39_010150</name>
</gene>
<evidence type="ECO:0000256" key="1">
    <source>
        <dbReference type="ARBA" id="ARBA00004606"/>
    </source>
</evidence>
<evidence type="ECO:0000256" key="2">
    <source>
        <dbReference type="ARBA" id="ARBA00008661"/>
    </source>
</evidence>
<proteinExistence type="inferred from homology"/>
<dbReference type="GO" id="GO:0016020">
    <property type="term" value="C:membrane"/>
    <property type="evidence" value="ECO:0007669"/>
    <property type="project" value="UniProtKB-SubCell"/>
</dbReference>
<keyword evidence="8" id="KW-0472">Membrane</keyword>
<evidence type="ECO:0000256" key="7">
    <source>
        <dbReference type="ARBA" id="ARBA00022989"/>
    </source>
</evidence>
<feature type="region of interest" description="Disordered" evidence="10">
    <location>
        <begin position="1"/>
        <end position="40"/>
    </location>
</feature>
<accession>A0AA88XY77</accession>
<comment type="caution">
    <text evidence="12">The sequence shown here is derived from an EMBL/GenBank/DDBJ whole genome shotgun (WGS) entry which is preliminary data.</text>
</comment>
<keyword evidence="4" id="KW-0808">Transferase</keyword>
<name>A0AA88XY77_PINIB</name>
<evidence type="ECO:0000256" key="3">
    <source>
        <dbReference type="ARBA" id="ARBA00022676"/>
    </source>
</evidence>
<keyword evidence="7" id="KW-1133">Transmembrane helix</keyword>
<sequence length="170" mass="20203">MQKHKADKHRKRRVRDKERQRKTQKHQTQRTTHKPTRPMGNRCRLRTAICHGNSRRRDLCCKFAMEYDHYIRSGKSWFCHVDDDNYLNVDLLLQMLRGYDPSELWYLGRASRDHPVTPPRKNLITLGFSGNVITIKGFDVKEDPTRFKSLHCKLHPKVDYCSALKQNITN</sequence>
<evidence type="ECO:0000256" key="6">
    <source>
        <dbReference type="ARBA" id="ARBA00022968"/>
    </source>
</evidence>
<feature type="domain" description="Fringe-like glycosyltransferase" evidence="11">
    <location>
        <begin position="43"/>
        <end position="118"/>
    </location>
</feature>
<dbReference type="AlphaFoldDB" id="A0AA88XY77"/>
<dbReference type="GO" id="GO:0012505">
    <property type="term" value="C:endomembrane system"/>
    <property type="evidence" value="ECO:0007669"/>
    <property type="project" value="UniProtKB-SubCell"/>
</dbReference>
<feature type="compositionally biased region" description="Basic residues" evidence="10">
    <location>
        <begin position="1"/>
        <end position="14"/>
    </location>
</feature>
<evidence type="ECO:0000256" key="5">
    <source>
        <dbReference type="ARBA" id="ARBA00022692"/>
    </source>
</evidence>
<evidence type="ECO:0000259" key="11">
    <source>
        <dbReference type="Pfam" id="PF02434"/>
    </source>
</evidence>
<evidence type="ECO:0000313" key="12">
    <source>
        <dbReference type="EMBL" id="KAK3090216.1"/>
    </source>
</evidence>
<dbReference type="Proteomes" id="UP001186944">
    <property type="component" value="Unassembled WGS sequence"/>
</dbReference>
<keyword evidence="3" id="KW-0328">Glycosyltransferase</keyword>
<feature type="compositionally biased region" description="Basic residues" evidence="10">
    <location>
        <begin position="22"/>
        <end position="36"/>
    </location>
</feature>
<evidence type="ECO:0000256" key="8">
    <source>
        <dbReference type="ARBA" id="ARBA00023136"/>
    </source>
</evidence>
<keyword evidence="6" id="KW-0735">Signal-anchor</keyword>
<protein>
    <recommendedName>
        <fullName evidence="11">Fringe-like glycosyltransferase domain-containing protein</fullName>
    </recommendedName>
</protein>
<dbReference type="InterPro" id="IPR003378">
    <property type="entry name" value="Fringe-like_glycosylTrfase"/>
</dbReference>
<organism evidence="12 13">
    <name type="scientific">Pinctada imbricata</name>
    <name type="common">Atlantic pearl-oyster</name>
    <name type="synonym">Pinctada martensii</name>
    <dbReference type="NCBI Taxonomy" id="66713"/>
    <lineage>
        <taxon>Eukaryota</taxon>
        <taxon>Metazoa</taxon>
        <taxon>Spiralia</taxon>
        <taxon>Lophotrochozoa</taxon>
        <taxon>Mollusca</taxon>
        <taxon>Bivalvia</taxon>
        <taxon>Autobranchia</taxon>
        <taxon>Pteriomorphia</taxon>
        <taxon>Pterioida</taxon>
        <taxon>Pterioidea</taxon>
        <taxon>Pteriidae</taxon>
        <taxon>Pinctada</taxon>
    </lineage>
</organism>
<evidence type="ECO:0000256" key="9">
    <source>
        <dbReference type="ARBA" id="ARBA00037847"/>
    </source>
</evidence>
<dbReference type="Gene3D" id="3.90.550.50">
    <property type="match status" value="2"/>
</dbReference>
<evidence type="ECO:0000313" key="13">
    <source>
        <dbReference type="Proteomes" id="UP001186944"/>
    </source>
</evidence>
<dbReference type="EMBL" id="VSWD01000010">
    <property type="protein sequence ID" value="KAK3090216.1"/>
    <property type="molecule type" value="Genomic_DNA"/>
</dbReference>
<dbReference type="GO" id="GO:0016757">
    <property type="term" value="F:glycosyltransferase activity"/>
    <property type="evidence" value="ECO:0007669"/>
    <property type="project" value="UniProtKB-KW"/>
</dbReference>
<dbReference type="PANTHER" id="PTHR10811">
    <property type="entry name" value="FRINGE-RELATED"/>
    <property type="match status" value="1"/>
</dbReference>
<keyword evidence="5" id="KW-0812">Transmembrane</keyword>
<reference evidence="12" key="1">
    <citation type="submission" date="2019-08" db="EMBL/GenBank/DDBJ databases">
        <title>The improved chromosome-level genome for the pearl oyster Pinctada fucata martensii using PacBio sequencing and Hi-C.</title>
        <authorList>
            <person name="Zheng Z."/>
        </authorList>
    </citation>
    <scope>NUCLEOTIDE SEQUENCE</scope>
    <source>
        <strain evidence="12">ZZ-2019</strain>
        <tissue evidence="12">Adductor muscle</tissue>
    </source>
</reference>
<comment type="similarity">
    <text evidence="2">Belongs to the glycosyltransferase 31 family.</text>
</comment>
<comment type="subcellular location">
    <subcellularLocation>
        <location evidence="9">Endomembrane system</location>
        <topology evidence="9">Single-pass membrane protein</topology>
    </subcellularLocation>
    <subcellularLocation>
        <location evidence="1">Membrane</location>
        <topology evidence="1">Single-pass type II membrane protein</topology>
    </subcellularLocation>
</comment>
<evidence type="ECO:0000256" key="10">
    <source>
        <dbReference type="SAM" id="MobiDB-lite"/>
    </source>
</evidence>
<keyword evidence="13" id="KW-1185">Reference proteome</keyword>